<evidence type="ECO:0000313" key="1">
    <source>
        <dbReference type="EMBL" id="EGC32655.1"/>
    </source>
</evidence>
<protein>
    <recommendedName>
        <fullName evidence="3">Diaminopimelate epimerase</fullName>
    </recommendedName>
</protein>
<dbReference type="RefSeq" id="XP_003290824.1">
    <property type="nucleotide sequence ID" value="XM_003290776.1"/>
</dbReference>
<accession>F0ZTS0</accession>
<reference evidence="2" key="1">
    <citation type="journal article" date="2011" name="Genome Biol.">
        <title>Comparative genomics of the social amoebae Dictyostelium discoideum and Dictyostelium purpureum.</title>
        <authorList>
            <consortium name="US DOE Joint Genome Institute (JGI-PGF)"/>
            <person name="Sucgang R."/>
            <person name="Kuo A."/>
            <person name="Tian X."/>
            <person name="Salerno W."/>
            <person name="Parikh A."/>
            <person name="Feasley C.L."/>
            <person name="Dalin E."/>
            <person name="Tu H."/>
            <person name="Huang E."/>
            <person name="Barry K."/>
            <person name="Lindquist E."/>
            <person name="Shapiro H."/>
            <person name="Bruce D."/>
            <person name="Schmutz J."/>
            <person name="Salamov A."/>
            <person name="Fey P."/>
            <person name="Gaudet P."/>
            <person name="Anjard C."/>
            <person name="Babu M.M."/>
            <person name="Basu S."/>
            <person name="Bushmanova Y."/>
            <person name="van der Wel H."/>
            <person name="Katoh-Kurasawa M."/>
            <person name="Dinh C."/>
            <person name="Coutinho P.M."/>
            <person name="Saito T."/>
            <person name="Elias M."/>
            <person name="Schaap P."/>
            <person name="Kay R.R."/>
            <person name="Henrissat B."/>
            <person name="Eichinger L."/>
            <person name="Rivero F."/>
            <person name="Putnam N.H."/>
            <person name="West C.M."/>
            <person name="Loomis W.F."/>
            <person name="Chisholm R.L."/>
            <person name="Shaulsky G."/>
            <person name="Strassmann J.E."/>
            <person name="Queller D.C."/>
            <person name="Kuspa A."/>
            <person name="Grigoriev I.V."/>
        </authorList>
    </citation>
    <scope>NUCLEOTIDE SEQUENCE [LARGE SCALE GENOMIC DNA]</scope>
    <source>
        <strain evidence="2">QSDP1</strain>
    </source>
</reference>
<dbReference type="Gene3D" id="3.10.310.10">
    <property type="entry name" value="Diaminopimelate Epimerase, Chain A, domain 1"/>
    <property type="match status" value="2"/>
</dbReference>
<dbReference type="HAMAP" id="MF_00197">
    <property type="entry name" value="DAP_epimerase"/>
    <property type="match status" value="1"/>
</dbReference>
<evidence type="ECO:0008006" key="3">
    <source>
        <dbReference type="Google" id="ProtNLM"/>
    </source>
</evidence>
<dbReference type="eggNOG" id="ENOG502QQKJ">
    <property type="taxonomic scope" value="Eukaryota"/>
</dbReference>
<dbReference type="Proteomes" id="UP000001064">
    <property type="component" value="Unassembled WGS sequence"/>
</dbReference>
<dbReference type="InterPro" id="IPR001653">
    <property type="entry name" value="DAP_epimerase_DapF"/>
</dbReference>
<dbReference type="STRING" id="5786.F0ZTS0"/>
<proteinExistence type="inferred from homology"/>
<dbReference type="Pfam" id="PF01678">
    <property type="entry name" value="DAP_epimerase"/>
    <property type="match status" value="2"/>
</dbReference>
<name>F0ZTS0_DICPU</name>
<dbReference type="FunFam" id="3.10.310.10:FF:000037">
    <property type="entry name" value="Uncharacterized protein"/>
    <property type="match status" value="1"/>
</dbReference>
<dbReference type="GO" id="GO:0009089">
    <property type="term" value="P:lysine biosynthetic process via diaminopimelate"/>
    <property type="evidence" value="ECO:0000318"/>
    <property type="project" value="GO_Central"/>
</dbReference>
<dbReference type="KEGG" id="dpp:DICPUDRAFT_155352"/>
<dbReference type="GO" id="GO:0008837">
    <property type="term" value="F:diaminopimelate epimerase activity"/>
    <property type="evidence" value="ECO:0000318"/>
    <property type="project" value="GO_Central"/>
</dbReference>
<dbReference type="InParanoid" id="F0ZTS0"/>
<evidence type="ECO:0000313" key="2">
    <source>
        <dbReference type="Proteomes" id="UP000001064"/>
    </source>
</evidence>
<dbReference type="VEuPathDB" id="AmoebaDB:DICPUDRAFT_155352"/>
<dbReference type="SUPFAM" id="SSF54506">
    <property type="entry name" value="Diaminopimelate epimerase-like"/>
    <property type="match status" value="2"/>
</dbReference>
<dbReference type="GeneID" id="10508511"/>
<gene>
    <name evidence="1" type="ORF">DICPUDRAFT_155352</name>
</gene>
<dbReference type="GO" id="GO:0005829">
    <property type="term" value="C:cytosol"/>
    <property type="evidence" value="ECO:0000318"/>
    <property type="project" value="GO_Central"/>
</dbReference>
<dbReference type="PANTHER" id="PTHR31689:SF8">
    <property type="entry name" value="DIAMINOPIMELATE EPIMERASE"/>
    <property type="match status" value="1"/>
</dbReference>
<dbReference type="OMA" id="GIRCFAR"/>
<sequence>MEPINNSIIYRVKFSKMHGAGNDFVCFETNKVERINSFDKSEISLKELKDISLILADRKYGVGCDQLIICNNNPKVEKSAHYEMIVINSDGQQATMCGNGVRCFSKFVIDNKIESKSLNGTPKKDETTSEIEQKVETLAGLIITYPQIYHHLNTRNVMMVKVNMGNALVLKTNKWKESYGTVLNNKQSIDKSAYLETVELNLPNCKQLECVLVSMGNPHCIVFLQRNIELGYLNKEECSNLKTMKIEDIAVALQKHPLFTDSCNVEFVYQSNENKLSNTVISRVYERGAGETLACGTGASAVAVASILMGHCDSEKEVTCSMPGGDLLIQWGSGNKNVFKTGPACTVFSSQIDIEINRQIE</sequence>
<dbReference type="PANTHER" id="PTHR31689">
    <property type="entry name" value="DIAMINOPIMELATE EPIMERASE, CHLOROPLASTIC"/>
    <property type="match status" value="1"/>
</dbReference>
<dbReference type="FunCoup" id="F0ZTS0">
    <property type="interactions" value="121"/>
</dbReference>
<dbReference type="EMBL" id="GL871182">
    <property type="protein sequence ID" value="EGC32655.1"/>
    <property type="molecule type" value="Genomic_DNA"/>
</dbReference>
<dbReference type="AlphaFoldDB" id="F0ZTS0"/>
<keyword evidence="2" id="KW-1185">Reference proteome</keyword>
<dbReference type="NCBIfam" id="TIGR00652">
    <property type="entry name" value="DapF"/>
    <property type="match status" value="1"/>
</dbReference>
<organism evidence="1 2">
    <name type="scientific">Dictyostelium purpureum</name>
    <name type="common">Slime mold</name>
    <dbReference type="NCBI Taxonomy" id="5786"/>
    <lineage>
        <taxon>Eukaryota</taxon>
        <taxon>Amoebozoa</taxon>
        <taxon>Evosea</taxon>
        <taxon>Eumycetozoa</taxon>
        <taxon>Dictyostelia</taxon>
        <taxon>Dictyosteliales</taxon>
        <taxon>Dictyosteliaceae</taxon>
        <taxon>Dictyostelium</taxon>
    </lineage>
</organism>
<dbReference type="OrthoDB" id="4768at2759"/>